<sequence length="134" mass="14852">MLILLILQLSSLLYKSDCVPIELIGPEGLLIKEVPYGESVLLKCRSNEGRYNFNYWMFSRGSVVIGPSNTYDKSKYRYEILSGNLTIRGVTDDDQGLYSCVSREVNGGPRKGGSRPTEGDTGLAAGVRARLQRE</sequence>
<dbReference type="PROSITE" id="PS50835">
    <property type="entry name" value="IG_LIKE"/>
    <property type="match status" value="1"/>
</dbReference>
<evidence type="ECO:0000259" key="3">
    <source>
        <dbReference type="PROSITE" id="PS50835"/>
    </source>
</evidence>
<gene>
    <name evidence="4" type="ORF">NQ317_015107</name>
</gene>
<organism evidence="4 5">
    <name type="scientific">Molorchus minor</name>
    <dbReference type="NCBI Taxonomy" id="1323400"/>
    <lineage>
        <taxon>Eukaryota</taxon>
        <taxon>Metazoa</taxon>
        <taxon>Ecdysozoa</taxon>
        <taxon>Arthropoda</taxon>
        <taxon>Hexapoda</taxon>
        <taxon>Insecta</taxon>
        <taxon>Pterygota</taxon>
        <taxon>Neoptera</taxon>
        <taxon>Endopterygota</taxon>
        <taxon>Coleoptera</taxon>
        <taxon>Polyphaga</taxon>
        <taxon>Cucujiformia</taxon>
        <taxon>Chrysomeloidea</taxon>
        <taxon>Cerambycidae</taxon>
        <taxon>Lamiinae</taxon>
        <taxon>Monochamini</taxon>
        <taxon>Molorchus</taxon>
    </lineage>
</organism>
<feature type="region of interest" description="Disordered" evidence="1">
    <location>
        <begin position="104"/>
        <end position="134"/>
    </location>
</feature>
<dbReference type="InterPro" id="IPR003599">
    <property type="entry name" value="Ig_sub"/>
</dbReference>
<evidence type="ECO:0000313" key="5">
    <source>
        <dbReference type="Proteomes" id="UP001162164"/>
    </source>
</evidence>
<dbReference type="Proteomes" id="UP001162164">
    <property type="component" value="Unassembled WGS sequence"/>
</dbReference>
<keyword evidence="5" id="KW-1185">Reference proteome</keyword>
<evidence type="ECO:0000256" key="1">
    <source>
        <dbReference type="SAM" id="MobiDB-lite"/>
    </source>
</evidence>
<feature type="signal peptide" evidence="2">
    <location>
        <begin position="1"/>
        <end position="18"/>
    </location>
</feature>
<comment type="caution">
    <text evidence="4">The sequence shown here is derived from an EMBL/GenBank/DDBJ whole genome shotgun (WGS) entry which is preliminary data.</text>
</comment>
<dbReference type="SUPFAM" id="SSF48726">
    <property type="entry name" value="Immunoglobulin"/>
    <property type="match status" value="1"/>
</dbReference>
<dbReference type="Gene3D" id="2.60.40.10">
    <property type="entry name" value="Immunoglobulins"/>
    <property type="match status" value="1"/>
</dbReference>
<dbReference type="InterPro" id="IPR036179">
    <property type="entry name" value="Ig-like_dom_sf"/>
</dbReference>
<evidence type="ECO:0000313" key="4">
    <source>
        <dbReference type="EMBL" id="KAJ8985614.1"/>
    </source>
</evidence>
<dbReference type="SMART" id="SM00409">
    <property type="entry name" value="IG"/>
    <property type="match status" value="1"/>
</dbReference>
<dbReference type="InterPro" id="IPR013783">
    <property type="entry name" value="Ig-like_fold"/>
</dbReference>
<evidence type="ECO:0000256" key="2">
    <source>
        <dbReference type="SAM" id="SignalP"/>
    </source>
</evidence>
<dbReference type="InterPro" id="IPR007110">
    <property type="entry name" value="Ig-like_dom"/>
</dbReference>
<dbReference type="Pfam" id="PF13927">
    <property type="entry name" value="Ig_3"/>
    <property type="match status" value="1"/>
</dbReference>
<feature type="domain" description="Ig-like" evidence="3">
    <location>
        <begin position="26"/>
        <end position="100"/>
    </location>
</feature>
<reference evidence="4" key="1">
    <citation type="journal article" date="2023" name="Insect Mol. Biol.">
        <title>Genome sequencing provides insights into the evolution of gene families encoding plant cell wall-degrading enzymes in longhorned beetles.</title>
        <authorList>
            <person name="Shin N.R."/>
            <person name="Okamura Y."/>
            <person name="Kirsch R."/>
            <person name="Pauchet Y."/>
        </authorList>
    </citation>
    <scope>NUCLEOTIDE SEQUENCE</scope>
    <source>
        <strain evidence="4">MMC_N1</strain>
    </source>
</reference>
<protein>
    <recommendedName>
        <fullName evidence="3">Ig-like domain-containing protein</fullName>
    </recommendedName>
</protein>
<feature type="chain" id="PRO_5047402542" description="Ig-like domain-containing protein" evidence="2">
    <location>
        <begin position="19"/>
        <end position="134"/>
    </location>
</feature>
<dbReference type="EMBL" id="JAPWTJ010000010">
    <property type="protein sequence ID" value="KAJ8985614.1"/>
    <property type="molecule type" value="Genomic_DNA"/>
</dbReference>
<keyword evidence="2" id="KW-0732">Signal</keyword>
<accession>A0ABQ9K6Y4</accession>
<proteinExistence type="predicted"/>
<name>A0ABQ9K6Y4_9CUCU</name>